<accession>A0ABT4MN61</accession>
<proteinExistence type="predicted"/>
<dbReference type="EMBL" id="JAPWIJ010000022">
    <property type="protein sequence ID" value="MCZ4522273.1"/>
    <property type="molecule type" value="Genomic_DNA"/>
</dbReference>
<evidence type="ECO:0008006" key="3">
    <source>
        <dbReference type="Google" id="ProtNLM"/>
    </source>
</evidence>
<keyword evidence="2" id="KW-1185">Reference proteome</keyword>
<reference evidence="1" key="1">
    <citation type="submission" date="2022-12" db="EMBL/GenBank/DDBJ databases">
        <authorList>
            <person name="Krivoruchko A.V."/>
            <person name="Elkin A."/>
        </authorList>
    </citation>
    <scope>NUCLEOTIDE SEQUENCE</scope>
    <source>
        <strain evidence="1">IEGM 1391</strain>
    </source>
</reference>
<comment type="caution">
    <text evidence="1">The sequence shown here is derived from an EMBL/GenBank/DDBJ whole genome shotgun (WGS) entry which is preliminary data.</text>
</comment>
<organism evidence="1 2">
    <name type="scientific">Rhodococcus ruber</name>
    <dbReference type="NCBI Taxonomy" id="1830"/>
    <lineage>
        <taxon>Bacteria</taxon>
        <taxon>Bacillati</taxon>
        <taxon>Actinomycetota</taxon>
        <taxon>Actinomycetes</taxon>
        <taxon>Mycobacteriales</taxon>
        <taxon>Nocardiaceae</taxon>
        <taxon>Rhodococcus</taxon>
    </lineage>
</organism>
<evidence type="ECO:0000313" key="1">
    <source>
        <dbReference type="EMBL" id="MCZ4522273.1"/>
    </source>
</evidence>
<sequence length="79" mass="8727">MVSEQSSDPLVAFAVVWEPFGGASASDVFVEFGLGMGEYRRRLREQLNGSAGDCVEPAVRHRLVEYSRRPAKPESRVGE</sequence>
<evidence type="ECO:0000313" key="2">
    <source>
        <dbReference type="Proteomes" id="UP001081071"/>
    </source>
</evidence>
<dbReference type="Proteomes" id="UP001081071">
    <property type="component" value="Unassembled WGS sequence"/>
</dbReference>
<name>A0ABT4MN61_9NOCA</name>
<protein>
    <recommendedName>
        <fullName evidence="3">DUF3263 domain-containing protein</fullName>
    </recommendedName>
</protein>
<gene>
    <name evidence="1" type="ORF">O4220_27445</name>
</gene>
<dbReference type="RefSeq" id="WP_269608706.1">
    <property type="nucleotide sequence ID" value="NZ_JAPWIJ010000022.1"/>
</dbReference>